<dbReference type="GeneID" id="100900076"/>
<dbReference type="Pfam" id="PF03370">
    <property type="entry name" value="CBM_21"/>
    <property type="match status" value="1"/>
</dbReference>
<dbReference type="Gene3D" id="2.60.40.2440">
    <property type="entry name" value="Carbohydrate binding type-21 domain"/>
    <property type="match status" value="1"/>
</dbReference>
<dbReference type="RefSeq" id="XP_018496408.2">
    <property type="nucleotide sequence ID" value="XM_018640892.2"/>
</dbReference>
<dbReference type="GO" id="GO:2001069">
    <property type="term" value="F:glycogen binding"/>
    <property type="evidence" value="ECO:0007669"/>
    <property type="project" value="TreeGrafter"/>
</dbReference>
<dbReference type="PROSITE" id="PS51159">
    <property type="entry name" value="CBM21"/>
    <property type="match status" value="1"/>
</dbReference>
<evidence type="ECO:0000313" key="4">
    <source>
        <dbReference type="RefSeq" id="XP_018496408.2"/>
    </source>
</evidence>
<name>A0AAJ7L7R1_9ACAR</name>
<dbReference type="GO" id="GO:0008157">
    <property type="term" value="F:protein phosphatase 1 binding"/>
    <property type="evidence" value="ECO:0007669"/>
    <property type="project" value="TreeGrafter"/>
</dbReference>
<sequence length="277" mass="31205">MTATRHSPFLGTSLVWTDYRTGASSLDLQLTGRRPESLKTPISPTHDNNATPQPRRCLKSAPQTPTKSGQPKKIVKFADDMGLDLTAVKVMVATPPSQSPEEPATPAAVPSVTKEPAKPAIVHSKEYLPARNIRLEICQSTGRYQAKFEQPGATPNFWTRVRAQKVCLESVIASYNSSVHIVIRVVNVAFRKRVLLRYTLNNWGTFTDLEADYMPECKDLTNSATDRFSVNLCLKSSPRSVQFCVCYQVDGKEHWDNNNHQNYRMEFEENQQPTPFY</sequence>
<dbReference type="GO" id="GO:0000164">
    <property type="term" value="C:protein phosphatase type 1 complex"/>
    <property type="evidence" value="ECO:0007669"/>
    <property type="project" value="TreeGrafter"/>
</dbReference>
<evidence type="ECO:0000313" key="3">
    <source>
        <dbReference type="Proteomes" id="UP000694867"/>
    </source>
</evidence>
<organism evidence="3 4">
    <name type="scientific">Galendromus occidentalis</name>
    <name type="common">western predatory mite</name>
    <dbReference type="NCBI Taxonomy" id="34638"/>
    <lineage>
        <taxon>Eukaryota</taxon>
        <taxon>Metazoa</taxon>
        <taxon>Ecdysozoa</taxon>
        <taxon>Arthropoda</taxon>
        <taxon>Chelicerata</taxon>
        <taxon>Arachnida</taxon>
        <taxon>Acari</taxon>
        <taxon>Parasitiformes</taxon>
        <taxon>Mesostigmata</taxon>
        <taxon>Gamasina</taxon>
        <taxon>Phytoseioidea</taxon>
        <taxon>Phytoseiidae</taxon>
        <taxon>Typhlodrominae</taxon>
        <taxon>Galendromus</taxon>
    </lineage>
</organism>
<dbReference type="KEGG" id="goe:100900076"/>
<dbReference type="InterPro" id="IPR005036">
    <property type="entry name" value="CBM21_dom"/>
</dbReference>
<dbReference type="InterPro" id="IPR050782">
    <property type="entry name" value="PP1_regulatory_subunit_3"/>
</dbReference>
<dbReference type="Proteomes" id="UP000694867">
    <property type="component" value="Unplaced"/>
</dbReference>
<evidence type="ECO:0000259" key="2">
    <source>
        <dbReference type="PROSITE" id="PS51159"/>
    </source>
</evidence>
<dbReference type="GO" id="GO:0005979">
    <property type="term" value="P:regulation of glycogen biosynthetic process"/>
    <property type="evidence" value="ECO:0007669"/>
    <property type="project" value="TreeGrafter"/>
</dbReference>
<dbReference type="AlphaFoldDB" id="A0AAJ7L7R1"/>
<accession>A0AAJ7L7R1</accession>
<dbReference type="PANTHER" id="PTHR12307">
    <property type="entry name" value="PROTEIN PHOSPHATASE 1 REGULATORY SUBUNIT"/>
    <property type="match status" value="1"/>
</dbReference>
<feature type="compositionally biased region" description="Polar residues" evidence="1">
    <location>
        <begin position="40"/>
        <end position="52"/>
    </location>
</feature>
<dbReference type="InterPro" id="IPR038175">
    <property type="entry name" value="CBM21_dom_sf"/>
</dbReference>
<protein>
    <submittedName>
        <fullName evidence="4">Protein phosphatase 1 regulatory subunit 3C</fullName>
    </submittedName>
</protein>
<dbReference type="PANTHER" id="PTHR12307:SF53">
    <property type="entry name" value="PROTEIN PHOSPHATASE 1 REGULATORY SUBUNIT"/>
    <property type="match status" value="1"/>
</dbReference>
<feature type="region of interest" description="Disordered" evidence="1">
    <location>
        <begin position="27"/>
        <end position="71"/>
    </location>
</feature>
<proteinExistence type="predicted"/>
<evidence type="ECO:0000256" key="1">
    <source>
        <dbReference type="SAM" id="MobiDB-lite"/>
    </source>
</evidence>
<feature type="domain" description="CBM21" evidence="2">
    <location>
        <begin position="158"/>
        <end position="266"/>
    </location>
</feature>
<reference evidence="4" key="1">
    <citation type="submission" date="2025-08" db="UniProtKB">
        <authorList>
            <consortium name="RefSeq"/>
        </authorList>
    </citation>
    <scope>IDENTIFICATION</scope>
</reference>
<gene>
    <name evidence="4" type="primary">LOC100900076</name>
</gene>
<keyword evidence="3" id="KW-1185">Reference proteome</keyword>